<gene>
    <name evidence="1" type="ORF">NIES46_26500</name>
</gene>
<dbReference type="GeneID" id="301686070"/>
<dbReference type="EMBL" id="BIMW01000102">
    <property type="protein sequence ID" value="GCE94591.1"/>
    <property type="molecule type" value="Genomic_DNA"/>
</dbReference>
<dbReference type="RefSeq" id="WP_286133227.1">
    <property type="nucleotide sequence ID" value="NZ_BIMW01000102.1"/>
</dbReference>
<protein>
    <submittedName>
        <fullName evidence="1">Uncharacterized protein</fullName>
    </submittedName>
</protein>
<organism evidence="1 2">
    <name type="scientific">Limnospira platensis NIES-46</name>
    <dbReference type="NCBI Taxonomy" id="1236695"/>
    <lineage>
        <taxon>Bacteria</taxon>
        <taxon>Bacillati</taxon>
        <taxon>Cyanobacteriota</taxon>
        <taxon>Cyanophyceae</taxon>
        <taxon>Oscillatoriophycideae</taxon>
        <taxon>Oscillatoriales</taxon>
        <taxon>Sirenicapillariaceae</taxon>
        <taxon>Limnospira</taxon>
    </lineage>
</organism>
<name>A0A5M3T9L5_LIMPL</name>
<sequence>MNFNIQNSRKLEDILVDSNTMENIEQYPINIIHNIALADTLS</sequence>
<proteinExistence type="predicted"/>
<accession>A0A5M3T9L5</accession>
<reference evidence="1 2" key="1">
    <citation type="journal article" date="2019" name="J Genomics">
        <title>The Draft Genome of a Hydrogen-producing Cyanobacterium, Arthrospira platensis NIES-46.</title>
        <authorList>
            <person name="Suzuki S."/>
            <person name="Yamaguchi H."/>
            <person name="Kawachi M."/>
        </authorList>
    </citation>
    <scope>NUCLEOTIDE SEQUENCE [LARGE SCALE GENOMIC DNA]</scope>
    <source>
        <strain evidence="1 2">NIES-46</strain>
    </source>
</reference>
<comment type="caution">
    <text evidence="1">The sequence shown here is derived from an EMBL/GenBank/DDBJ whole genome shotgun (WGS) entry which is preliminary data.</text>
</comment>
<evidence type="ECO:0000313" key="2">
    <source>
        <dbReference type="Proteomes" id="UP000326169"/>
    </source>
</evidence>
<keyword evidence="2" id="KW-1185">Reference proteome</keyword>
<evidence type="ECO:0000313" key="1">
    <source>
        <dbReference type="EMBL" id="GCE94591.1"/>
    </source>
</evidence>
<dbReference type="Proteomes" id="UP000326169">
    <property type="component" value="Unassembled WGS sequence"/>
</dbReference>